<gene>
    <name evidence="2" type="ORF">MOVI_2250</name>
</gene>
<keyword evidence="1" id="KW-0472">Membrane</keyword>
<keyword evidence="1" id="KW-0812">Transmembrane</keyword>
<organism evidence="2 3">
    <name type="scientific">Mesomycoplasma ovipneumoniae 14811</name>
    <dbReference type="NCBI Taxonomy" id="1188239"/>
    <lineage>
        <taxon>Bacteria</taxon>
        <taxon>Bacillati</taxon>
        <taxon>Mycoplasmatota</taxon>
        <taxon>Mycoplasmoidales</taxon>
        <taxon>Metamycoplasmataceae</taxon>
        <taxon>Mesomycoplasma</taxon>
    </lineage>
</organism>
<keyword evidence="1" id="KW-1133">Transmembrane helix</keyword>
<accession>A0A014MIC2</accession>
<evidence type="ECO:0000313" key="2">
    <source>
        <dbReference type="EMBL" id="EXU61275.1"/>
    </source>
</evidence>
<dbReference type="AlphaFoldDB" id="A0A014MIC2"/>
<evidence type="ECO:0000313" key="3">
    <source>
        <dbReference type="Proteomes" id="UP000020977"/>
    </source>
</evidence>
<dbReference type="EMBL" id="JFAD01000013">
    <property type="protein sequence ID" value="EXU61275.1"/>
    <property type="molecule type" value="Genomic_DNA"/>
</dbReference>
<reference evidence="2 3" key="1">
    <citation type="submission" date="2014-03" db="EMBL/GenBank/DDBJ databases">
        <title>Genome sequence of Mycoplasma ovipneumoniae strain 14811.</title>
        <authorList>
            <person name="Sirand-Pugnet P."/>
            <person name="Breton M."/>
            <person name="Dordet-Frisoni E."/>
            <person name="Baranowski E."/>
            <person name="Barre A."/>
            <person name="Couture C."/>
            <person name="Dupuy V."/>
            <person name="Gaurivaud P."/>
            <person name="Jacob D."/>
            <person name="Lemaitre C."/>
            <person name="Manso-Silvan L."/>
            <person name="Nikolski M."/>
            <person name="Nouvel L.-X."/>
            <person name="Poumarat F."/>
            <person name="Tardy F."/>
            <person name="Thebault P."/>
            <person name="Theil S."/>
            <person name="Citti C."/>
            <person name="Thiaucourt F."/>
            <person name="Blanchard A."/>
        </authorList>
    </citation>
    <scope>NUCLEOTIDE SEQUENCE [LARGE SCALE GENOMIC DNA]</scope>
    <source>
        <strain evidence="2 3">14811</strain>
    </source>
</reference>
<dbReference type="eggNOG" id="ENOG5030MS4">
    <property type="taxonomic scope" value="Bacteria"/>
</dbReference>
<feature type="transmembrane region" description="Helical" evidence="1">
    <location>
        <begin position="7"/>
        <end position="27"/>
    </location>
</feature>
<dbReference type="STRING" id="1188239.MOVI_2250"/>
<sequence>MTKFTKLSILFGVTIGSVAVSLPFVFLSKSQKTINDDQKSIFPSDFKDTLKLESSKVIAELRQSNVKSFSSTDPNSKPYIKDFSKFEKDFQQFIDKISQNPDLDAKKLAKEMLEKKGISSNKIKEIFDYQPSNSQPKANKITNLKPQTFSNISHNSMTMEDFANKLWKDHVTSASFAAINFGLAVGYGFGFMFGAAASSAVAGGMLTWLSVEYKQAYNSLVYDKDWSAIKTKDHMQLFAGGSSVLSWKTILTARSTIKKIKAAQFTARATLLGASLLAPQVKIALVWLDVFQSIVSIIIEHWA</sequence>
<dbReference type="Proteomes" id="UP000020977">
    <property type="component" value="Unassembled WGS sequence"/>
</dbReference>
<dbReference type="RefSeq" id="WP_044284072.1">
    <property type="nucleotide sequence ID" value="NZ_JFAD01000013.1"/>
</dbReference>
<comment type="caution">
    <text evidence="2">The sequence shown here is derived from an EMBL/GenBank/DDBJ whole genome shotgun (WGS) entry which is preliminary data.</text>
</comment>
<evidence type="ECO:0000256" key="1">
    <source>
        <dbReference type="SAM" id="Phobius"/>
    </source>
</evidence>
<protein>
    <submittedName>
        <fullName evidence="2">Uncharacterized protein</fullName>
    </submittedName>
</protein>
<name>A0A014MIC2_9BACT</name>
<proteinExistence type="predicted"/>